<evidence type="ECO:0000256" key="1">
    <source>
        <dbReference type="SAM" id="MobiDB-lite"/>
    </source>
</evidence>
<evidence type="ECO:0000313" key="4">
    <source>
        <dbReference type="Proteomes" id="UP000057820"/>
    </source>
</evidence>
<dbReference type="EMBL" id="LN868939">
    <property type="protein sequence ID" value="CRY80222.1"/>
    <property type="molecule type" value="Genomic_DNA"/>
</dbReference>
<evidence type="ECO:0000313" key="3">
    <source>
        <dbReference type="EMBL" id="CRY80222.1"/>
    </source>
</evidence>
<dbReference type="AlphaFoldDB" id="A0A0H5NXL6"/>
<feature type="region of interest" description="Disordered" evidence="1">
    <location>
        <begin position="51"/>
        <end position="80"/>
    </location>
</feature>
<proteinExistence type="predicted"/>
<organism evidence="3 4">
    <name type="scientific">Nocardia farcinica</name>
    <dbReference type="NCBI Taxonomy" id="37329"/>
    <lineage>
        <taxon>Bacteria</taxon>
        <taxon>Bacillati</taxon>
        <taxon>Actinomycetota</taxon>
        <taxon>Actinomycetes</taxon>
        <taxon>Mycobacteriales</taxon>
        <taxon>Nocardiaceae</taxon>
        <taxon>Nocardia</taxon>
    </lineage>
</organism>
<feature type="domain" description="PucR C-terminal helix-turn-helix" evidence="2">
    <location>
        <begin position="275"/>
        <end position="330"/>
    </location>
</feature>
<dbReference type="Gene3D" id="1.10.10.2840">
    <property type="entry name" value="PucR C-terminal helix-turn-helix domain"/>
    <property type="match status" value="1"/>
</dbReference>
<name>A0A0H5NXL6_NOCFR</name>
<geneLocation type="plasmid" evidence="3">
    <name>2</name>
</geneLocation>
<gene>
    <name evidence="3" type="ORF">ERS450000_03745</name>
</gene>
<dbReference type="InterPro" id="IPR042070">
    <property type="entry name" value="PucR_C-HTH_sf"/>
</dbReference>
<accession>A0A0H5NXL6</accession>
<dbReference type="Pfam" id="PF13556">
    <property type="entry name" value="HTH_30"/>
    <property type="match status" value="1"/>
</dbReference>
<dbReference type="RefSeq" id="WP_060593695.1">
    <property type="nucleotide sequence ID" value="NZ_CP031418.1"/>
</dbReference>
<dbReference type="Proteomes" id="UP000057820">
    <property type="component" value="Plasmid 2"/>
</dbReference>
<protein>
    <recommendedName>
        <fullName evidence="2">PucR C-terminal helix-turn-helix domain-containing protein</fullName>
    </recommendedName>
</protein>
<keyword evidence="3" id="KW-0614">Plasmid</keyword>
<dbReference type="InterPro" id="IPR025736">
    <property type="entry name" value="PucR_C-HTH_dom"/>
</dbReference>
<evidence type="ECO:0000259" key="2">
    <source>
        <dbReference type="Pfam" id="PF13556"/>
    </source>
</evidence>
<sequence length="380" mass="40152">MQELLGRIARLDPSASLGLRVIACFDELIVGNVNTRALLATAAALAGCTAGSRQSVPPRTLRVTPKGEAVQGESPTDSSNLHVASEDGIDVWLERDGAAGPNDALILERLALAVRIRNGRGAREIDNRRHLGILTGRESTPDERLTAASALGLSATGMYRLVVAPLFAVWRNHPAGPEDVIATPFGPVHAVVVPERYPPFGASPCGIGTATSPDSLDRSFRTAMVALRLCRAPKEPQVVADSYGGLIELLADADEHAPHSDADRVEAIAHYAWGMETIDAVVAAQSVREAARLLNIHHSTLQGRIDTITATLGFNPFEGFGRSRLGAAFLLHRLRTSTVLDLPAAAAPGNVAATRAFSAAELAEAESYAREAGGEVEHLS</sequence>
<reference evidence="4" key="1">
    <citation type="submission" date="2015-03" db="EMBL/GenBank/DDBJ databases">
        <authorList>
            <consortium name="Pathogen Informatics"/>
        </authorList>
    </citation>
    <scope>NUCLEOTIDE SEQUENCE [LARGE SCALE GENOMIC DNA]</scope>
    <source>
        <strain evidence="4">NCTC11134</strain>
        <plasmid evidence="4">2</plasmid>
    </source>
</reference>
<dbReference type="KEGG" id="nfr:ERS450000_03745"/>